<sequence length="179" mass="20058">MSNDKSGHGAGEFATKRRKWLLLQARNVCRNESDAEDLVQESLLRFIQVFGKMNALPEDRICESWLVTTLNNLFFDQCRRRKVQANGAKDPTLSDEALVVQEPAAQPVYDAVTDEQFAKALQALSPKIRATFELHAAGKKYQDISRSLDIPIGTVAKRLHDARAKLRELLGRSTTPGVH</sequence>
<comment type="caution">
    <text evidence="8">The sequence shown here is derived from an EMBL/GenBank/DDBJ whole genome shotgun (WGS) entry which is preliminary data.</text>
</comment>
<dbReference type="NCBIfam" id="TIGR02937">
    <property type="entry name" value="sigma70-ECF"/>
    <property type="match status" value="1"/>
</dbReference>
<dbReference type="InterPro" id="IPR039425">
    <property type="entry name" value="RNA_pol_sigma-70-like"/>
</dbReference>
<dbReference type="InterPro" id="IPR036388">
    <property type="entry name" value="WH-like_DNA-bd_sf"/>
</dbReference>
<evidence type="ECO:0000256" key="3">
    <source>
        <dbReference type="ARBA" id="ARBA00023082"/>
    </source>
</evidence>
<dbReference type="InterPro" id="IPR013324">
    <property type="entry name" value="RNA_pol_sigma_r3/r4-like"/>
</dbReference>
<feature type="domain" description="RNA polymerase sigma-70 region 2" evidence="6">
    <location>
        <begin position="18"/>
        <end position="82"/>
    </location>
</feature>
<dbReference type="RefSeq" id="WP_321547441.1">
    <property type="nucleotide sequence ID" value="NZ_JAXIVS010000006.1"/>
</dbReference>
<evidence type="ECO:0000256" key="1">
    <source>
        <dbReference type="ARBA" id="ARBA00010641"/>
    </source>
</evidence>
<proteinExistence type="inferred from homology"/>
<accession>A0ABU5H5F5</accession>
<dbReference type="InterPro" id="IPR014284">
    <property type="entry name" value="RNA_pol_sigma-70_dom"/>
</dbReference>
<keyword evidence="2" id="KW-0805">Transcription regulation</keyword>
<dbReference type="Pfam" id="PF08281">
    <property type="entry name" value="Sigma70_r4_2"/>
    <property type="match status" value="1"/>
</dbReference>
<dbReference type="SUPFAM" id="SSF88946">
    <property type="entry name" value="Sigma2 domain of RNA polymerase sigma factors"/>
    <property type="match status" value="1"/>
</dbReference>
<keyword evidence="5" id="KW-0804">Transcription</keyword>
<keyword evidence="9" id="KW-1185">Reference proteome</keyword>
<dbReference type="InterPro" id="IPR013325">
    <property type="entry name" value="RNA_pol_sigma_r2"/>
</dbReference>
<keyword evidence="4" id="KW-0238">DNA-binding</keyword>
<gene>
    <name evidence="8" type="ORF">SYV04_20025</name>
</gene>
<dbReference type="InterPro" id="IPR013249">
    <property type="entry name" value="RNA_pol_sigma70_r4_t2"/>
</dbReference>
<dbReference type="SUPFAM" id="SSF88659">
    <property type="entry name" value="Sigma3 and sigma4 domains of RNA polymerase sigma factors"/>
    <property type="match status" value="1"/>
</dbReference>
<comment type="similarity">
    <text evidence="1">Belongs to the sigma-70 factor family. ECF subfamily.</text>
</comment>
<evidence type="ECO:0000256" key="5">
    <source>
        <dbReference type="ARBA" id="ARBA00023163"/>
    </source>
</evidence>
<dbReference type="Proteomes" id="UP001291309">
    <property type="component" value="Unassembled WGS sequence"/>
</dbReference>
<evidence type="ECO:0000256" key="4">
    <source>
        <dbReference type="ARBA" id="ARBA00023125"/>
    </source>
</evidence>
<reference evidence="8 9" key="1">
    <citation type="submission" date="2023-12" db="EMBL/GenBank/DDBJ databases">
        <title>the genome sequence of Hyalangium sp. s54d21.</title>
        <authorList>
            <person name="Zhang X."/>
        </authorList>
    </citation>
    <scope>NUCLEOTIDE SEQUENCE [LARGE SCALE GENOMIC DNA]</scope>
    <source>
        <strain evidence="9">s54d21</strain>
    </source>
</reference>
<evidence type="ECO:0000313" key="9">
    <source>
        <dbReference type="Proteomes" id="UP001291309"/>
    </source>
</evidence>
<dbReference type="PANTHER" id="PTHR43133:SF8">
    <property type="entry name" value="RNA POLYMERASE SIGMA FACTOR HI_1459-RELATED"/>
    <property type="match status" value="1"/>
</dbReference>
<evidence type="ECO:0000256" key="2">
    <source>
        <dbReference type="ARBA" id="ARBA00023015"/>
    </source>
</evidence>
<dbReference type="InterPro" id="IPR007627">
    <property type="entry name" value="RNA_pol_sigma70_r2"/>
</dbReference>
<dbReference type="PANTHER" id="PTHR43133">
    <property type="entry name" value="RNA POLYMERASE ECF-TYPE SIGMA FACTO"/>
    <property type="match status" value="1"/>
</dbReference>
<dbReference type="EMBL" id="JAXIVS010000006">
    <property type="protein sequence ID" value="MDY7228722.1"/>
    <property type="molecule type" value="Genomic_DNA"/>
</dbReference>
<keyword evidence="3" id="KW-0731">Sigma factor</keyword>
<evidence type="ECO:0000259" key="7">
    <source>
        <dbReference type="Pfam" id="PF08281"/>
    </source>
</evidence>
<evidence type="ECO:0000313" key="8">
    <source>
        <dbReference type="EMBL" id="MDY7228722.1"/>
    </source>
</evidence>
<feature type="domain" description="RNA polymerase sigma factor 70 region 4 type 2" evidence="7">
    <location>
        <begin position="115"/>
        <end position="166"/>
    </location>
</feature>
<dbReference type="Gene3D" id="1.10.1740.10">
    <property type="match status" value="1"/>
</dbReference>
<dbReference type="Gene3D" id="1.10.10.10">
    <property type="entry name" value="Winged helix-like DNA-binding domain superfamily/Winged helix DNA-binding domain"/>
    <property type="match status" value="1"/>
</dbReference>
<protein>
    <submittedName>
        <fullName evidence="8">RNA polymerase sigma factor</fullName>
    </submittedName>
</protein>
<name>A0ABU5H5F5_9BACT</name>
<dbReference type="Pfam" id="PF04542">
    <property type="entry name" value="Sigma70_r2"/>
    <property type="match status" value="1"/>
</dbReference>
<organism evidence="8 9">
    <name type="scientific">Hyalangium rubrum</name>
    <dbReference type="NCBI Taxonomy" id="3103134"/>
    <lineage>
        <taxon>Bacteria</taxon>
        <taxon>Pseudomonadati</taxon>
        <taxon>Myxococcota</taxon>
        <taxon>Myxococcia</taxon>
        <taxon>Myxococcales</taxon>
        <taxon>Cystobacterineae</taxon>
        <taxon>Archangiaceae</taxon>
        <taxon>Hyalangium</taxon>
    </lineage>
</organism>
<evidence type="ECO:0000259" key="6">
    <source>
        <dbReference type="Pfam" id="PF04542"/>
    </source>
</evidence>